<feature type="region of interest" description="Disordered" evidence="1">
    <location>
        <begin position="142"/>
        <end position="161"/>
    </location>
</feature>
<dbReference type="RefSeq" id="XP_025414692.1">
    <property type="nucleotide sequence ID" value="XM_025558907.1"/>
</dbReference>
<dbReference type="Proteomes" id="UP000694846">
    <property type="component" value="Unplaced"/>
</dbReference>
<feature type="region of interest" description="Disordered" evidence="1">
    <location>
        <begin position="68"/>
        <end position="120"/>
    </location>
</feature>
<feature type="compositionally biased region" description="Gly residues" evidence="1">
    <location>
        <begin position="73"/>
        <end position="84"/>
    </location>
</feature>
<protein>
    <submittedName>
        <fullName evidence="3">Uncharacterized protein LOC112686558</fullName>
    </submittedName>
</protein>
<dbReference type="AlphaFoldDB" id="A0A8B8FV49"/>
<evidence type="ECO:0000256" key="1">
    <source>
        <dbReference type="SAM" id="MobiDB-lite"/>
    </source>
</evidence>
<proteinExistence type="predicted"/>
<organism evidence="2 3">
    <name type="scientific">Sipha flava</name>
    <name type="common">yellow sugarcane aphid</name>
    <dbReference type="NCBI Taxonomy" id="143950"/>
    <lineage>
        <taxon>Eukaryota</taxon>
        <taxon>Metazoa</taxon>
        <taxon>Ecdysozoa</taxon>
        <taxon>Arthropoda</taxon>
        <taxon>Hexapoda</taxon>
        <taxon>Insecta</taxon>
        <taxon>Pterygota</taxon>
        <taxon>Neoptera</taxon>
        <taxon>Paraneoptera</taxon>
        <taxon>Hemiptera</taxon>
        <taxon>Sternorrhyncha</taxon>
        <taxon>Aphidomorpha</taxon>
        <taxon>Aphidoidea</taxon>
        <taxon>Aphididae</taxon>
        <taxon>Sipha</taxon>
    </lineage>
</organism>
<keyword evidence="2" id="KW-1185">Reference proteome</keyword>
<sequence>MPRVHAPCDKNRPTAGFDQFELRGGQMIVGCKCTRNDGMQHECLRTKCMGRPPCLTFPVATCAPSQPCPLADNGGGGGGGGGSWTGAERPPVNRRPGAAADEDRDRSRAATAAARRLRRRAVDQYDDRPAFRALFEPCRVHARKPKADCRPPATDGATKRQ</sequence>
<dbReference type="OrthoDB" id="6611808at2759"/>
<dbReference type="GeneID" id="112686558"/>
<reference evidence="3" key="1">
    <citation type="submission" date="2025-08" db="UniProtKB">
        <authorList>
            <consortium name="RefSeq"/>
        </authorList>
    </citation>
    <scope>IDENTIFICATION</scope>
    <source>
        <tissue evidence="3">Whole body</tissue>
    </source>
</reference>
<accession>A0A8B8FV49</accession>
<evidence type="ECO:0000313" key="2">
    <source>
        <dbReference type="Proteomes" id="UP000694846"/>
    </source>
</evidence>
<gene>
    <name evidence="3" type="primary">LOC112686558</name>
</gene>
<evidence type="ECO:0000313" key="3">
    <source>
        <dbReference type="RefSeq" id="XP_025414692.1"/>
    </source>
</evidence>
<name>A0A8B8FV49_9HEMI</name>